<dbReference type="InParanoid" id="A2DR84"/>
<organism evidence="1 2">
    <name type="scientific">Trichomonas vaginalis (strain ATCC PRA-98 / G3)</name>
    <dbReference type="NCBI Taxonomy" id="412133"/>
    <lineage>
        <taxon>Eukaryota</taxon>
        <taxon>Metamonada</taxon>
        <taxon>Parabasalia</taxon>
        <taxon>Trichomonadida</taxon>
        <taxon>Trichomonadidae</taxon>
        <taxon>Trichomonas</taxon>
    </lineage>
</organism>
<reference evidence="1" key="2">
    <citation type="journal article" date="2007" name="Science">
        <title>Draft genome sequence of the sexually transmitted pathogen Trichomonas vaginalis.</title>
        <authorList>
            <person name="Carlton J.M."/>
            <person name="Hirt R.P."/>
            <person name="Silva J.C."/>
            <person name="Delcher A.L."/>
            <person name="Schatz M."/>
            <person name="Zhao Q."/>
            <person name="Wortman J.R."/>
            <person name="Bidwell S.L."/>
            <person name="Alsmark U.C.M."/>
            <person name="Besteiro S."/>
            <person name="Sicheritz-Ponten T."/>
            <person name="Noel C.J."/>
            <person name="Dacks J.B."/>
            <person name="Foster P.G."/>
            <person name="Simillion C."/>
            <person name="Van de Peer Y."/>
            <person name="Miranda-Saavedra D."/>
            <person name="Barton G.J."/>
            <person name="Westrop G.D."/>
            <person name="Mueller S."/>
            <person name="Dessi D."/>
            <person name="Fiori P.L."/>
            <person name="Ren Q."/>
            <person name="Paulsen I."/>
            <person name="Zhang H."/>
            <person name="Bastida-Corcuera F.D."/>
            <person name="Simoes-Barbosa A."/>
            <person name="Brown M.T."/>
            <person name="Hayes R.D."/>
            <person name="Mukherjee M."/>
            <person name="Okumura C.Y."/>
            <person name="Schneider R."/>
            <person name="Smith A.J."/>
            <person name="Vanacova S."/>
            <person name="Villalvazo M."/>
            <person name="Haas B.J."/>
            <person name="Pertea M."/>
            <person name="Feldblyum T.V."/>
            <person name="Utterback T.R."/>
            <person name="Shu C.L."/>
            <person name="Osoegawa K."/>
            <person name="de Jong P.J."/>
            <person name="Hrdy I."/>
            <person name="Horvathova L."/>
            <person name="Zubacova Z."/>
            <person name="Dolezal P."/>
            <person name="Malik S.B."/>
            <person name="Logsdon J.M. Jr."/>
            <person name="Henze K."/>
            <person name="Gupta A."/>
            <person name="Wang C.C."/>
            <person name="Dunne R.L."/>
            <person name="Upcroft J.A."/>
            <person name="Upcroft P."/>
            <person name="White O."/>
            <person name="Salzberg S.L."/>
            <person name="Tang P."/>
            <person name="Chiu C.-H."/>
            <person name="Lee Y.-S."/>
            <person name="Embley T.M."/>
            <person name="Coombs G.H."/>
            <person name="Mottram J.C."/>
            <person name="Tachezy J."/>
            <person name="Fraser-Liggett C.M."/>
            <person name="Johnson P.J."/>
        </authorList>
    </citation>
    <scope>NUCLEOTIDE SEQUENCE [LARGE SCALE GENOMIC DNA]</scope>
    <source>
        <strain evidence="1">G3</strain>
    </source>
</reference>
<accession>A2DR84</accession>
<dbReference type="EMBL" id="DS113235">
    <property type="protein sequence ID" value="EAY17010.1"/>
    <property type="molecule type" value="Genomic_DNA"/>
</dbReference>
<name>A2DR84_TRIV3</name>
<dbReference type="AlphaFoldDB" id="A2DR84"/>
<reference evidence="1" key="1">
    <citation type="submission" date="2006-10" db="EMBL/GenBank/DDBJ databases">
        <authorList>
            <person name="Amadeo P."/>
            <person name="Zhao Q."/>
            <person name="Wortman J."/>
            <person name="Fraser-Liggett C."/>
            <person name="Carlton J."/>
        </authorList>
    </citation>
    <scope>NUCLEOTIDE SEQUENCE</scope>
    <source>
        <strain evidence="1">G3</strain>
    </source>
</reference>
<evidence type="ECO:0000313" key="1">
    <source>
        <dbReference type="EMBL" id="EAY17010.1"/>
    </source>
</evidence>
<keyword evidence="2" id="KW-1185">Reference proteome</keyword>
<dbReference type="SMR" id="A2DR84"/>
<dbReference type="VEuPathDB" id="TrichDB:TVAGG3_0512430"/>
<dbReference type="KEGG" id="tva:4775029"/>
<evidence type="ECO:0000313" key="2">
    <source>
        <dbReference type="Proteomes" id="UP000001542"/>
    </source>
</evidence>
<gene>
    <name evidence="1" type="ORF">TVAG_296890</name>
</gene>
<proteinExistence type="predicted"/>
<dbReference type="Proteomes" id="UP000001542">
    <property type="component" value="Unassembled WGS sequence"/>
</dbReference>
<protein>
    <submittedName>
        <fullName evidence="1">Uncharacterized protein</fullName>
    </submittedName>
</protein>
<dbReference type="VEuPathDB" id="TrichDB:TVAG_296890"/>
<dbReference type="RefSeq" id="XP_001329233.1">
    <property type="nucleotide sequence ID" value="XM_001329198.1"/>
</dbReference>
<sequence>MVEEPPPKKTILSSIPGVKFEVPKEIKDTPIRNLVKENTKITSFSEHPSLFKAIHDTDNVVINYLCKNIDEILSIVLTKDDKIHGVVLYSVLKMENPVITTSVAKSPNLIYYAFEILISIQPDHELLIRLVNITYIVLHTVTEEFPNMCGYIVQFLNILQNYCSQSFFESILKNEAEMESTHNWLNSIGFAEVIATEISGTQPKGDPYLDYNTYRYTTLLKLVRLSLHCPILAESFRCQKVIQAVLKPIDGAHKFAIEERLCTILDLYNAETYSYFRDFYLTALHIMDDFKDKGSLLRVAATYIILKMIAYDHVIVEHIEDGYIPGIILNIFYRNAESTELVRAAMSLAKAAIEVPSLMEVMTQIVVPPLISEATKPTNLFITSISYDFLIWCKDRADEDQKFAKSLSLIPLWKPFCKKELKKRLDMIEPYDTESLF</sequence>